<keyword evidence="3" id="KW-1185">Reference proteome</keyword>
<reference evidence="2 3" key="1">
    <citation type="submission" date="2019-07" db="EMBL/GenBank/DDBJ databases">
        <title>Draft genome assembly of a fouling barnacle, Amphibalanus amphitrite (Darwin, 1854): The first reference genome for Thecostraca.</title>
        <authorList>
            <person name="Kim W."/>
        </authorList>
    </citation>
    <scope>NUCLEOTIDE SEQUENCE [LARGE SCALE GENOMIC DNA]</scope>
    <source>
        <strain evidence="2">SNU_AA5</strain>
        <tissue evidence="2">Soma without cirri and trophi</tissue>
    </source>
</reference>
<evidence type="ECO:0000259" key="1">
    <source>
        <dbReference type="Pfam" id="PF00024"/>
    </source>
</evidence>
<sequence>MSGSSCSCCALCYQLDTCASFSYNAEARQCQLYDSVAGYGTFLPDTESKWEYFVKPGRSQHHQFCRWDSDCRAAGDACRGRVCTHLDAVTCRVIHETFGAGERFGDFVQRMFGWLNGTEISLACMMGEGFHGFTRVLRNQNGHADLTSQTFMEHNVHDTDVIQQSILSLEQYIRMAGNDTTYDVRVFRCDQKFMVNFQLPRNEPLLSNSSRPSVGNNTILWGHDYISFKLSPPYLTSAGPTLVSINAVNASAIEGAMVREDGQTSWPPRGILVLLMYIRE</sequence>
<evidence type="ECO:0000313" key="3">
    <source>
        <dbReference type="Proteomes" id="UP000440578"/>
    </source>
</evidence>
<comment type="caution">
    <text evidence="2">The sequence shown here is derived from an EMBL/GenBank/DDBJ whole genome shotgun (WGS) entry which is preliminary data.</text>
</comment>
<name>A0A6A4V0M4_AMPAM</name>
<dbReference type="InterPro" id="IPR003609">
    <property type="entry name" value="Pan_app"/>
</dbReference>
<organism evidence="2 3">
    <name type="scientific">Amphibalanus amphitrite</name>
    <name type="common">Striped barnacle</name>
    <name type="synonym">Balanus amphitrite</name>
    <dbReference type="NCBI Taxonomy" id="1232801"/>
    <lineage>
        <taxon>Eukaryota</taxon>
        <taxon>Metazoa</taxon>
        <taxon>Ecdysozoa</taxon>
        <taxon>Arthropoda</taxon>
        <taxon>Crustacea</taxon>
        <taxon>Multicrustacea</taxon>
        <taxon>Cirripedia</taxon>
        <taxon>Thoracica</taxon>
        <taxon>Thoracicalcarea</taxon>
        <taxon>Balanomorpha</taxon>
        <taxon>Balanoidea</taxon>
        <taxon>Balanidae</taxon>
        <taxon>Amphibalaninae</taxon>
        <taxon>Amphibalanus</taxon>
    </lineage>
</organism>
<feature type="domain" description="Apple" evidence="1">
    <location>
        <begin position="7"/>
        <end position="53"/>
    </location>
</feature>
<gene>
    <name evidence="2" type="ORF">FJT64_013334</name>
</gene>
<dbReference type="Pfam" id="PF00024">
    <property type="entry name" value="PAN_1"/>
    <property type="match status" value="1"/>
</dbReference>
<proteinExistence type="predicted"/>
<dbReference type="EMBL" id="VIIS01002120">
    <property type="protein sequence ID" value="KAF0288266.1"/>
    <property type="molecule type" value="Genomic_DNA"/>
</dbReference>
<accession>A0A6A4V0M4</accession>
<evidence type="ECO:0000313" key="2">
    <source>
        <dbReference type="EMBL" id="KAF0288266.1"/>
    </source>
</evidence>
<dbReference type="AlphaFoldDB" id="A0A6A4V0M4"/>
<dbReference type="Proteomes" id="UP000440578">
    <property type="component" value="Unassembled WGS sequence"/>
</dbReference>
<protein>
    <recommendedName>
        <fullName evidence="1">Apple domain-containing protein</fullName>
    </recommendedName>
</protein>